<evidence type="ECO:0000313" key="2">
    <source>
        <dbReference type="Proteomes" id="UP001318682"/>
    </source>
</evidence>
<protein>
    <recommendedName>
        <fullName evidence="3">Transposase</fullName>
    </recommendedName>
</protein>
<dbReference type="RefSeq" id="WP_187429379.1">
    <property type="nucleotide sequence ID" value="NZ_CP143423.1"/>
</dbReference>
<reference evidence="2" key="1">
    <citation type="submission" date="2024-01" db="EMBL/GenBank/DDBJ databases">
        <title>Roseobacter fucihabitans sp. nov., isolated from the brown alga Fucus spiralis.</title>
        <authorList>
            <person name="Hahnke S."/>
            <person name="Berger M."/>
            <person name="Schlingloff A."/>
            <person name="Athale I."/>
            <person name="Neumann-Schaal M."/>
            <person name="Adenaya A."/>
            <person name="Poehlein A."/>
            <person name="Daniel R."/>
            <person name="Pertersen J."/>
            <person name="Brinkhoff T."/>
        </authorList>
    </citation>
    <scope>NUCLEOTIDE SEQUENCE [LARGE SCALE GENOMIC DNA]</scope>
    <source>
        <strain evidence="2">B14</strain>
    </source>
</reference>
<organism evidence="1 2">
    <name type="scientific">Roseobacter fucihabitans</name>
    <dbReference type="NCBI Taxonomy" id="1537242"/>
    <lineage>
        <taxon>Bacteria</taxon>
        <taxon>Pseudomonadati</taxon>
        <taxon>Pseudomonadota</taxon>
        <taxon>Alphaproteobacteria</taxon>
        <taxon>Rhodobacterales</taxon>
        <taxon>Roseobacteraceae</taxon>
        <taxon>Roseobacter</taxon>
    </lineage>
</organism>
<proteinExistence type="predicted"/>
<dbReference type="EMBL" id="CP143423">
    <property type="protein sequence ID" value="WVX50824.1"/>
    <property type="molecule type" value="Genomic_DNA"/>
</dbReference>
<evidence type="ECO:0008006" key="3">
    <source>
        <dbReference type="Google" id="ProtNLM"/>
    </source>
</evidence>
<accession>A0ABZ2BXT3</accession>
<evidence type="ECO:0000313" key="1">
    <source>
        <dbReference type="EMBL" id="WVX50824.1"/>
    </source>
</evidence>
<gene>
    <name evidence="1" type="ORF">ROLI_039240</name>
</gene>
<keyword evidence="2" id="KW-1185">Reference proteome</keyword>
<name>A0ABZ2BXT3_9RHOB</name>
<sequence>MKTVRASEFATVMGIADRTAREVFRQCALGKTWRNISLPMVELEGETGGVSGKVRCLVVDALPPELRAKFEPPSKAIETPLQTLFEEGKTGVAPALACWRWSVISDVYGMPSGPDKTAEIARIAQQRHHFRGVDVSIAKNHHLRLDAALRRRWLWRARLRGARRSRQAACSDIPKLGWEHRP</sequence>
<dbReference type="Proteomes" id="UP001318682">
    <property type="component" value="Chromosome"/>
</dbReference>